<evidence type="ECO:0000313" key="3">
    <source>
        <dbReference type="Proteomes" id="UP001159405"/>
    </source>
</evidence>
<protein>
    <submittedName>
        <fullName evidence="2">Uncharacterized protein</fullName>
    </submittedName>
</protein>
<dbReference type="Proteomes" id="UP001159405">
    <property type="component" value="Unassembled WGS sequence"/>
</dbReference>
<feature type="non-terminal residue" evidence="2">
    <location>
        <position position="123"/>
    </location>
</feature>
<sequence>MGNGCSCSKTLLFGSLKSKENENGRGAEKIENRNDGKTSTETRTGTFKEAVKSTVDIDPCEKDDTVIQKVKEIKVLPPIRNKGNALPHISYRPNRVWGGSVGSFLDTIKRDSIVDEDIITGRQ</sequence>
<feature type="region of interest" description="Disordered" evidence="1">
    <location>
        <begin position="18"/>
        <end position="44"/>
    </location>
</feature>
<evidence type="ECO:0000313" key="2">
    <source>
        <dbReference type="EMBL" id="CAH3130824.1"/>
    </source>
</evidence>
<evidence type="ECO:0000256" key="1">
    <source>
        <dbReference type="SAM" id="MobiDB-lite"/>
    </source>
</evidence>
<organism evidence="2 3">
    <name type="scientific">Porites lobata</name>
    <dbReference type="NCBI Taxonomy" id="104759"/>
    <lineage>
        <taxon>Eukaryota</taxon>
        <taxon>Metazoa</taxon>
        <taxon>Cnidaria</taxon>
        <taxon>Anthozoa</taxon>
        <taxon>Hexacorallia</taxon>
        <taxon>Scleractinia</taxon>
        <taxon>Fungiina</taxon>
        <taxon>Poritidae</taxon>
        <taxon>Porites</taxon>
    </lineage>
</organism>
<proteinExistence type="predicted"/>
<name>A0ABN8P641_9CNID</name>
<dbReference type="EMBL" id="CALNXK010000048">
    <property type="protein sequence ID" value="CAH3130824.1"/>
    <property type="molecule type" value="Genomic_DNA"/>
</dbReference>
<feature type="compositionally biased region" description="Basic and acidic residues" evidence="1">
    <location>
        <begin position="18"/>
        <end position="40"/>
    </location>
</feature>
<reference evidence="2 3" key="1">
    <citation type="submission" date="2022-05" db="EMBL/GenBank/DDBJ databases">
        <authorList>
            <consortium name="Genoscope - CEA"/>
            <person name="William W."/>
        </authorList>
    </citation>
    <scope>NUCLEOTIDE SEQUENCE [LARGE SCALE GENOMIC DNA]</scope>
</reference>
<accession>A0ABN8P641</accession>
<keyword evidence="3" id="KW-1185">Reference proteome</keyword>
<comment type="caution">
    <text evidence="2">The sequence shown here is derived from an EMBL/GenBank/DDBJ whole genome shotgun (WGS) entry which is preliminary data.</text>
</comment>
<gene>
    <name evidence="2" type="ORF">PLOB_00034829</name>
</gene>